<evidence type="ECO:0000256" key="1">
    <source>
        <dbReference type="SAM" id="MobiDB-lite"/>
    </source>
</evidence>
<keyword evidence="3" id="KW-1185">Reference proteome</keyword>
<proteinExistence type="predicted"/>
<comment type="caution">
    <text evidence="2">The sequence shown here is derived from an EMBL/GenBank/DDBJ whole genome shotgun (WGS) entry which is preliminary data.</text>
</comment>
<dbReference type="EMBL" id="JACGXL010000001">
    <property type="protein sequence ID" value="MBA8886862.1"/>
    <property type="molecule type" value="Genomic_DNA"/>
</dbReference>
<name>A0A839EYP5_9GAMM</name>
<reference evidence="2 3" key="1">
    <citation type="submission" date="2020-07" db="EMBL/GenBank/DDBJ databases">
        <title>Genomic Encyclopedia of Type Strains, Phase IV (KMG-V): Genome sequencing to study the core and pangenomes of soil and plant-associated prokaryotes.</title>
        <authorList>
            <person name="Whitman W."/>
        </authorList>
    </citation>
    <scope>NUCLEOTIDE SEQUENCE [LARGE SCALE GENOMIC DNA]</scope>
    <source>
        <strain evidence="2 3">RH2WT43</strain>
    </source>
</reference>
<gene>
    <name evidence="2" type="ORF">FHW12_001053</name>
</gene>
<accession>A0A839EYP5</accession>
<organism evidence="2 3">
    <name type="scientific">Dokdonella fugitiva</name>
    <dbReference type="NCBI Taxonomy" id="328517"/>
    <lineage>
        <taxon>Bacteria</taxon>
        <taxon>Pseudomonadati</taxon>
        <taxon>Pseudomonadota</taxon>
        <taxon>Gammaproteobacteria</taxon>
        <taxon>Lysobacterales</taxon>
        <taxon>Rhodanobacteraceae</taxon>
        <taxon>Dokdonella</taxon>
    </lineage>
</organism>
<dbReference type="AlphaFoldDB" id="A0A839EYP5"/>
<evidence type="ECO:0000313" key="2">
    <source>
        <dbReference type="EMBL" id="MBA8886862.1"/>
    </source>
</evidence>
<protein>
    <submittedName>
        <fullName evidence="2">Uncharacterized protein</fullName>
    </submittedName>
</protein>
<dbReference type="Proteomes" id="UP000550401">
    <property type="component" value="Unassembled WGS sequence"/>
</dbReference>
<sequence>MQQTNPISPRRVPLAVAGSRRIERCYAMLGKGGGELPLRSARIELVLVDDARDVWNVLGFRAEPARFASDAVDRDGGWRVLGWRMADGTRPLGDYDVVDPDLAQLEQLPCPDPLPGFAPSHDGGSIDPV</sequence>
<feature type="region of interest" description="Disordered" evidence="1">
    <location>
        <begin position="108"/>
        <end position="129"/>
    </location>
</feature>
<evidence type="ECO:0000313" key="3">
    <source>
        <dbReference type="Proteomes" id="UP000550401"/>
    </source>
</evidence>
<dbReference type="RefSeq" id="WP_182529904.1">
    <property type="nucleotide sequence ID" value="NZ_JACGXL010000001.1"/>
</dbReference>